<comment type="caution">
    <text evidence="4">The sequence shown here is derived from an EMBL/GenBank/DDBJ whole genome shotgun (WGS) entry which is preliminary data.</text>
</comment>
<dbReference type="OrthoDB" id="6637160at2"/>
<dbReference type="Pfam" id="PF00440">
    <property type="entry name" value="TetR_N"/>
    <property type="match status" value="1"/>
</dbReference>
<evidence type="ECO:0000313" key="4">
    <source>
        <dbReference type="EMBL" id="OXY92280.1"/>
    </source>
</evidence>
<dbReference type="Pfam" id="PF17929">
    <property type="entry name" value="TetR_C_34"/>
    <property type="match status" value="1"/>
</dbReference>
<dbReference type="Gene3D" id="1.10.357.10">
    <property type="entry name" value="Tetracycline Repressor, domain 2"/>
    <property type="match status" value="1"/>
</dbReference>
<dbReference type="AlphaFoldDB" id="A0A233S9B0"/>
<reference evidence="4 5" key="1">
    <citation type="submission" date="2016-07" db="EMBL/GenBank/DDBJ databases">
        <title>Draft genome of Streptomyces diastatochromogenes.</title>
        <authorList>
            <person name="Podduturi R."/>
            <person name="Lukassen M.B."/>
            <person name="Clausen N."/>
            <person name="Nielsen J.L."/>
            <person name="Jorgensen N.O."/>
        </authorList>
    </citation>
    <scope>NUCLEOTIDE SEQUENCE [LARGE SCALE GENOMIC DNA]</scope>
    <source>
        <strain evidence="4 5">DSM 40608</strain>
    </source>
</reference>
<evidence type="ECO:0000259" key="3">
    <source>
        <dbReference type="PROSITE" id="PS50977"/>
    </source>
</evidence>
<proteinExistence type="predicted"/>
<dbReference type="PANTHER" id="PTHR30055:SF226">
    <property type="entry name" value="HTH-TYPE TRANSCRIPTIONAL REGULATOR PKSA"/>
    <property type="match status" value="1"/>
</dbReference>
<gene>
    <name evidence="4" type="ORF">BEK98_26155</name>
</gene>
<dbReference type="InterPro" id="IPR041483">
    <property type="entry name" value="TetR_C_34"/>
</dbReference>
<dbReference type="InterPro" id="IPR009057">
    <property type="entry name" value="Homeodomain-like_sf"/>
</dbReference>
<name>A0A233S9B0_STRDA</name>
<dbReference type="Proteomes" id="UP000215483">
    <property type="component" value="Unassembled WGS sequence"/>
</dbReference>
<keyword evidence="1 2" id="KW-0238">DNA-binding</keyword>
<evidence type="ECO:0000256" key="1">
    <source>
        <dbReference type="ARBA" id="ARBA00023125"/>
    </source>
</evidence>
<evidence type="ECO:0000313" key="5">
    <source>
        <dbReference type="Proteomes" id="UP000215483"/>
    </source>
</evidence>
<dbReference type="GO" id="GO:0000976">
    <property type="term" value="F:transcription cis-regulatory region binding"/>
    <property type="evidence" value="ECO:0007669"/>
    <property type="project" value="TreeGrafter"/>
</dbReference>
<evidence type="ECO:0000256" key="2">
    <source>
        <dbReference type="PROSITE-ProRule" id="PRU00335"/>
    </source>
</evidence>
<dbReference type="GO" id="GO:0003700">
    <property type="term" value="F:DNA-binding transcription factor activity"/>
    <property type="evidence" value="ECO:0007669"/>
    <property type="project" value="TreeGrafter"/>
</dbReference>
<accession>A0A233S9B0</accession>
<dbReference type="PANTHER" id="PTHR30055">
    <property type="entry name" value="HTH-TYPE TRANSCRIPTIONAL REGULATOR RUTR"/>
    <property type="match status" value="1"/>
</dbReference>
<dbReference type="RefSeq" id="WP_094219222.1">
    <property type="nucleotide sequence ID" value="NZ_MCGQ01000023.1"/>
</dbReference>
<feature type="domain" description="HTH tetR-type" evidence="3">
    <location>
        <begin position="13"/>
        <end position="73"/>
    </location>
</feature>
<sequence length="240" mass="26919">MDFQRARNDEQRSQRRQHILKVTAEMLTEMPVAKLSLNELSRRVGLAKANVQRYFESREAILLQLLDAELKEWLDELEVQLEPVEGTVRERGDRLAKVLAETLAQRPVLCDLISAQAAVLERNVSPEVSRRHKYATLSTFQSLAQLARRCLPELGAEDALRLTGFIALVATAAWPYIEPSQAVVAQYPDDPVVTAMHVDFADVVRQSLEVSITGLLTRHEDVPLGMAPLAAMPAHRTPHE</sequence>
<protein>
    <recommendedName>
        <fullName evidence="3">HTH tetR-type domain-containing protein</fullName>
    </recommendedName>
</protein>
<dbReference type="InterPro" id="IPR001647">
    <property type="entry name" value="HTH_TetR"/>
</dbReference>
<keyword evidence="5" id="KW-1185">Reference proteome</keyword>
<organism evidence="4 5">
    <name type="scientific">Streptomyces diastatochromogenes</name>
    <dbReference type="NCBI Taxonomy" id="42236"/>
    <lineage>
        <taxon>Bacteria</taxon>
        <taxon>Bacillati</taxon>
        <taxon>Actinomycetota</taxon>
        <taxon>Actinomycetes</taxon>
        <taxon>Kitasatosporales</taxon>
        <taxon>Streptomycetaceae</taxon>
        <taxon>Streptomyces</taxon>
    </lineage>
</organism>
<feature type="DNA-binding region" description="H-T-H motif" evidence="2">
    <location>
        <begin position="36"/>
        <end position="55"/>
    </location>
</feature>
<dbReference type="SUPFAM" id="SSF46689">
    <property type="entry name" value="Homeodomain-like"/>
    <property type="match status" value="1"/>
</dbReference>
<dbReference type="InterPro" id="IPR050109">
    <property type="entry name" value="HTH-type_TetR-like_transc_reg"/>
</dbReference>
<dbReference type="EMBL" id="MCGQ01000023">
    <property type="protein sequence ID" value="OXY92280.1"/>
    <property type="molecule type" value="Genomic_DNA"/>
</dbReference>
<dbReference type="PROSITE" id="PS50977">
    <property type="entry name" value="HTH_TETR_2"/>
    <property type="match status" value="1"/>
</dbReference>